<dbReference type="InterPro" id="IPR011989">
    <property type="entry name" value="ARM-like"/>
</dbReference>
<dbReference type="STRING" id="195522.BD01_2024"/>
<evidence type="ECO:0008006" key="4">
    <source>
        <dbReference type="Google" id="ProtNLM"/>
    </source>
</evidence>
<dbReference type="KEGG" id="tnu:BD01_2024"/>
<accession>W8NWN6</accession>
<dbReference type="EMBL" id="CP007264">
    <property type="protein sequence ID" value="AHL23622.1"/>
    <property type="molecule type" value="Genomic_DNA"/>
</dbReference>
<dbReference type="AlphaFoldDB" id="W8NWN6"/>
<dbReference type="eggNOG" id="arCOG03813">
    <property type="taxonomic scope" value="Archaea"/>
</dbReference>
<protein>
    <recommendedName>
        <fullName evidence="4">HEAT repeat protein</fullName>
    </recommendedName>
</protein>
<name>W8NWN6_9EURY</name>
<evidence type="ECO:0000256" key="1">
    <source>
        <dbReference type="SAM" id="MobiDB-lite"/>
    </source>
</evidence>
<reference evidence="2 3" key="1">
    <citation type="submission" date="2014-02" db="EMBL/GenBank/DDBJ databases">
        <title>Genome Sequence of an Hyperthermophilic Archaeon, Thermococcus nautili 30-1, producing viral vesicles.</title>
        <authorList>
            <person name="Oberto J."/>
            <person name="Gaudin M."/>
            <person name="Cossu M."/>
            <person name="Gorlas A."/>
            <person name="Slesarev A."/>
            <person name="Marguet E."/>
            <person name="Forterre P."/>
        </authorList>
    </citation>
    <scope>NUCLEOTIDE SEQUENCE [LARGE SCALE GENOMIC DNA]</scope>
    <source>
        <strain evidence="2 3">30-1</strain>
    </source>
</reference>
<proteinExistence type="predicted"/>
<feature type="region of interest" description="Disordered" evidence="1">
    <location>
        <begin position="309"/>
        <end position="347"/>
    </location>
</feature>
<dbReference type="Proteomes" id="UP000019434">
    <property type="component" value="Chromosome"/>
</dbReference>
<keyword evidence="3" id="KW-1185">Reference proteome</keyword>
<evidence type="ECO:0000313" key="2">
    <source>
        <dbReference type="EMBL" id="AHL23622.1"/>
    </source>
</evidence>
<sequence length="534" mass="59728">MMDYRDVLREMLLAWRTSNVVELAVSNEGAFSSLMVLLRDGDDRVRRRALIALREILRRKPEPRYTLSVLRNLRTVLSLLKDTDEVAIEALRLLAVLFSLVHPEERDYVEVVDALVSLVRSKRNEVVLLEIPPVLERLRPAKASSLARSRAMALLSSGNPRLRAMGLRLLANMSVGDSRVLSLLLDEIDEALLGEDVPLQDFTLNLLSEVLVPPSEENVGKYWELLRALEVVSHRSPVPGVRSKARDLAFRVKKLLTLYYSSRPGEAMRTIAELLAEGKVDEAMELALEVGEDVPRGFSKLPSRGGSVVLGPKYVEHPRGSGPGGGSSSWGTVRKKKPEPPEKQETRVPFERVAELVDALSGSIEEKMDALWELHRLAKELPEKGLVALEPAVEPLLGVLASENRWARDRSARILARLALRAPYGAKIVSSIIGLLERRKAVPGALTFLSYYFSKRWDGELAGRVLPLLRALLKEYPFEVLLTLEAMTRTVPREDAVLFAQFVPLLKEIKRTELAPIALRVLENIAEKERSLVL</sequence>
<dbReference type="InterPro" id="IPR016024">
    <property type="entry name" value="ARM-type_fold"/>
</dbReference>
<organism evidence="2 3">
    <name type="scientific">Thermococcus nautili</name>
    <dbReference type="NCBI Taxonomy" id="195522"/>
    <lineage>
        <taxon>Archaea</taxon>
        <taxon>Methanobacteriati</taxon>
        <taxon>Methanobacteriota</taxon>
        <taxon>Thermococci</taxon>
        <taxon>Thermococcales</taxon>
        <taxon>Thermococcaceae</taxon>
        <taxon>Thermococcus</taxon>
    </lineage>
</organism>
<dbReference type="HOGENOM" id="CLU_462048_0_0_2"/>
<evidence type="ECO:0000313" key="3">
    <source>
        <dbReference type="Proteomes" id="UP000019434"/>
    </source>
</evidence>
<dbReference type="SUPFAM" id="SSF48371">
    <property type="entry name" value="ARM repeat"/>
    <property type="match status" value="1"/>
</dbReference>
<gene>
    <name evidence="2" type="ORF">BD01_2024</name>
</gene>
<dbReference type="Gene3D" id="1.25.10.10">
    <property type="entry name" value="Leucine-rich Repeat Variant"/>
    <property type="match status" value="2"/>
</dbReference>
<feature type="compositionally biased region" description="Basic and acidic residues" evidence="1">
    <location>
        <begin position="338"/>
        <end position="347"/>
    </location>
</feature>